<dbReference type="Proteomes" id="UP001417504">
    <property type="component" value="Unassembled WGS sequence"/>
</dbReference>
<dbReference type="GO" id="GO:0009834">
    <property type="term" value="P:plant-type secondary cell wall biogenesis"/>
    <property type="evidence" value="ECO:0007669"/>
    <property type="project" value="TreeGrafter"/>
</dbReference>
<gene>
    <name evidence="16" type="ORF">Sjap_020010</name>
</gene>
<feature type="active site" description="Proton donor/acceptor" evidence="12">
    <location>
        <position position="388"/>
    </location>
</feature>
<dbReference type="EC" id="2.4.-.-" evidence="15"/>
<keyword evidence="3" id="KW-0328">Glycosyltransferase</keyword>
<keyword evidence="13" id="KW-0479">Metal-binding</keyword>
<dbReference type="PANTHER" id="PTHR10896:SF20">
    <property type="entry name" value="BETA-1,4-XYLOSYLTRANSFERASE IRX9L-RELATED"/>
    <property type="match status" value="1"/>
</dbReference>
<feature type="transmembrane region" description="Helical" evidence="15">
    <location>
        <begin position="92"/>
        <end position="112"/>
    </location>
</feature>
<reference evidence="16 17" key="1">
    <citation type="submission" date="2024-01" db="EMBL/GenBank/DDBJ databases">
        <title>Genome assemblies of Stephania.</title>
        <authorList>
            <person name="Yang L."/>
        </authorList>
    </citation>
    <scope>NUCLEOTIDE SEQUENCE [LARGE SCALE GENOMIC DNA]</scope>
    <source>
        <strain evidence="16">QJT</strain>
        <tissue evidence="16">Leaf</tissue>
    </source>
</reference>
<evidence type="ECO:0000256" key="5">
    <source>
        <dbReference type="ARBA" id="ARBA00022692"/>
    </source>
</evidence>
<evidence type="ECO:0000256" key="8">
    <source>
        <dbReference type="ARBA" id="ARBA00023034"/>
    </source>
</evidence>
<evidence type="ECO:0000256" key="2">
    <source>
        <dbReference type="ARBA" id="ARBA00007706"/>
    </source>
</evidence>
<comment type="similarity">
    <text evidence="2 15">Belongs to the glycosyltransferase 43 family.</text>
</comment>
<evidence type="ECO:0000256" key="7">
    <source>
        <dbReference type="ARBA" id="ARBA00022989"/>
    </source>
</evidence>
<dbReference type="GO" id="GO:0015018">
    <property type="term" value="F:galactosylgalactosylxylosylprotein 3-beta-glucuronosyltransferase activity"/>
    <property type="evidence" value="ECO:0007669"/>
    <property type="project" value="InterPro"/>
</dbReference>
<dbReference type="InterPro" id="IPR029044">
    <property type="entry name" value="Nucleotide-diphossugar_trans"/>
</dbReference>
<protein>
    <recommendedName>
        <fullName evidence="15">Glycosyltransferases</fullName>
        <ecNumber evidence="15">2.4.-.-</ecNumber>
    </recommendedName>
</protein>
<evidence type="ECO:0000256" key="13">
    <source>
        <dbReference type="PIRSR" id="PIRSR605027-3"/>
    </source>
</evidence>
<organism evidence="16 17">
    <name type="scientific">Stephania japonica</name>
    <dbReference type="NCBI Taxonomy" id="461633"/>
    <lineage>
        <taxon>Eukaryota</taxon>
        <taxon>Viridiplantae</taxon>
        <taxon>Streptophyta</taxon>
        <taxon>Embryophyta</taxon>
        <taxon>Tracheophyta</taxon>
        <taxon>Spermatophyta</taxon>
        <taxon>Magnoliopsida</taxon>
        <taxon>Ranunculales</taxon>
        <taxon>Menispermaceae</taxon>
        <taxon>Menispermoideae</taxon>
        <taxon>Cissampelideae</taxon>
        <taxon>Stephania</taxon>
    </lineage>
</organism>
<evidence type="ECO:0000256" key="9">
    <source>
        <dbReference type="ARBA" id="ARBA00023136"/>
    </source>
</evidence>
<evidence type="ECO:0000313" key="17">
    <source>
        <dbReference type="Proteomes" id="UP001417504"/>
    </source>
</evidence>
<dbReference type="AlphaFoldDB" id="A0AAP0EZW9"/>
<keyword evidence="7 15" id="KW-1133">Transmembrane helix</keyword>
<keyword evidence="13" id="KW-0464">Manganese</keyword>
<dbReference type="GO" id="GO:0010417">
    <property type="term" value="P:glucuronoxylan biosynthetic process"/>
    <property type="evidence" value="ECO:0007669"/>
    <property type="project" value="TreeGrafter"/>
</dbReference>
<keyword evidence="10" id="KW-0325">Glycoprotein</keyword>
<comment type="subcellular location">
    <subcellularLocation>
        <location evidence="1 15">Golgi apparatus membrane</location>
        <topology evidence="1 15">Single-pass type II membrane protein</topology>
    </subcellularLocation>
</comment>
<keyword evidence="5 15" id="KW-0812">Transmembrane</keyword>
<comment type="function">
    <text evidence="15">Involved in the synthesis of glucuronoxylan hemicellulose in secondary cell walls.</text>
</comment>
<evidence type="ECO:0000256" key="12">
    <source>
        <dbReference type="PIRSR" id="PIRSR605027-1"/>
    </source>
</evidence>
<evidence type="ECO:0000256" key="1">
    <source>
        <dbReference type="ARBA" id="ARBA00004323"/>
    </source>
</evidence>
<keyword evidence="17" id="KW-1185">Reference proteome</keyword>
<dbReference type="CDD" id="cd00218">
    <property type="entry name" value="GlcAT-I"/>
    <property type="match status" value="1"/>
</dbReference>
<feature type="binding site" evidence="13">
    <location>
        <position position="289"/>
    </location>
    <ligand>
        <name>Mn(2+)</name>
        <dbReference type="ChEBI" id="CHEBI:29035"/>
    </ligand>
</feature>
<feature type="site" description="Interaction with galactose moiety of substrate glycoprotein" evidence="14">
    <location>
        <position position="324"/>
    </location>
</feature>
<dbReference type="FunFam" id="3.90.550.10:FF:000064">
    <property type="entry name" value="Glycosyltransferases"/>
    <property type="match status" value="1"/>
</dbReference>
<evidence type="ECO:0000256" key="3">
    <source>
        <dbReference type="ARBA" id="ARBA00022676"/>
    </source>
</evidence>
<accession>A0AAP0EZW9</accession>
<dbReference type="Pfam" id="PF03360">
    <property type="entry name" value="Glyco_transf_43"/>
    <property type="match status" value="1"/>
</dbReference>
<keyword evidence="4 15" id="KW-0808">Transferase</keyword>
<evidence type="ECO:0000256" key="10">
    <source>
        <dbReference type="ARBA" id="ARBA00023180"/>
    </source>
</evidence>
<dbReference type="GO" id="GO:0046872">
    <property type="term" value="F:metal ion binding"/>
    <property type="evidence" value="ECO:0007669"/>
    <property type="project" value="UniProtKB-KW"/>
</dbReference>
<dbReference type="SUPFAM" id="SSF53448">
    <property type="entry name" value="Nucleotide-diphospho-sugar transferases"/>
    <property type="match status" value="1"/>
</dbReference>
<proteinExistence type="inferred from homology"/>
<evidence type="ECO:0000256" key="14">
    <source>
        <dbReference type="PIRSR" id="PIRSR605027-4"/>
    </source>
</evidence>
<dbReference type="Gene3D" id="3.90.550.10">
    <property type="entry name" value="Spore Coat Polysaccharide Biosynthesis Protein SpsA, Chain A"/>
    <property type="match status" value="1"/>
</dbReference>
<dbReference type="GO" id="GO:0071555">
    <property type="term" value="P:cell wall organization"/>
    <property type="evidence" value="ECO:0007669"/>
    <property type="project" value="UniProtKB-KW"/>
</dbReference>
<evidence type="ECO:0000313" key="16">
    <source>
        <dbReference type="EMBL" id="KAK9102756.1"/>
    </source>
</evidence>
<dbReference type="GO" id="GO:0042285">
    <property type="term" value="F:xylosyltransferase activity"/>
    <property type="evidence" value="ECO:0007669"/>
    <property type="project" value="TreeGrafter"/>
</dbReference>
<evidence type="ECO:0000256" key="6">
    <source>
        <dbReference type="ARBA" id="ARBA00022968"/>
    </source>
</evidence>
<evidence type="ECO:0000256" key="11">
    <source>
        <dbReference type="ARBA" id="ARBA00023316"/>
    </source>
</evidence>
<dbReference type="InterPro" id="IPR005027">
    <property type="entry name" value="Glyco_trans_43"/>
</dbReference>
<evidence type="ECO:0000256" key="4">
    <source>
        <dbReference type="ARBA" id="ARBA00022679"/>
    </source>
</evidence>
<sequence length="447" mass="50603">MASIRRTLSPVARAGAVPLQNGDTHLAPSPLSKTSYGQSQIKSGGLLTTLFGKMDSHPALYRIQTVLFSVLSQRTTRLPERPKSKGPHWRRAFFHFFLCFMVGIFVGLTPFISTDFSLSLVSKYPSLSFEVISPARKSVQDDGVSSNVLHVMKTESEKDAGAKKEIIDDLSINTPIAQPPSQDELPIYQKSLIVVTPTYVRPFQAYYLNRLAQTLKLVPPSLLWIIVEMSSQSVETAGILRRSGVMYRHLVCDKNLTDIKDRGVHQINVALSHIEVHRLDGIVYFADDDNVYSLDLFEQMREIRRFGTWPVATLMASKNRAKLEGPVCNGNQVNGWHAVCNPRGVRRFYAAMTGFSFNSTILWDPKRWHRPTLEPIRLFDIVKEGHKETTFIEQVVEDETQMEGLLNCSRVMVWNLNLEASVRFYPPSWLIKKNLDVVVPLKEDLVT</sequence>
<name>A0AAP0EZW9_9MAGN</name>
<dbReference type="PANTHER" id="PTHR10896">
    <property type="entry name" value="GALACTOSYLGALACTOSYLXYLOSYLPROTEIN 3-BETA-GLUCURONOSYLTRANSFERASE BETA-1,3-GLUCURONYLTRANSFERASE"/>
    <property type="match status" value="1"/>
</dbReference>
<dbReference type="GO" id="GO:0000139">
    <property type="term" value="C:Golgi membrane"/>
    <property type="evidence" value="ECO:0007669"/>
    <property type="project" value="UniProtKB-SubCell"/>
</dbReference>
<evidence type="ECO:0000256" key="15">
    <source>
        <dbReference type="RuleBase" id="RU363127"/>
    </source>
</evidence>
<keyword evidence="11 15" id="KW-0961">Cell wall biogenesis/degradation</keyword>
<keyword evidence="9 15" id="KW-0472">Membrane</keyword>
<dbReference type="EMBL" id="JBBNAE010000008">
    <property type="protein sequence ID" value="KAK9102756.1"/>
    <property type="molecule type" value="Genomic_DNA"/>
</dbReference>
<comment type="cofactor">
    <cofactor evidence="13">
        <name>Mn(2+)</name>
        <dbReference type="ChEBI" id="CHEBI:29035"/>
    </cofactor>
</comment>
<comment type="caution">
    <text evidence="16">The sequence shown here is derived from an EMBL/GenBank/DDBJ whole genome shotgun (WGS) entry which is preliminary data.</text>
</comment>
<keyword evidence="6 15" id="KW-0735">Signal-anchor</keyword>
<keyword evidence="8 15" id="KW-0333">Golgi apparatus</keyword>